<organism evidence="2 3">
    <name type="scientific">Riccia fluitans</name>
    <dbReference type="NCBI Taxonomy" id="41844"/>
    <lineage>
        <taxon>Eukaryota</taxon>
        <taxon>Viridiplantae</taxon>
        <taxon>Streptophyta</taxon>
        <taxon>Embryophyta</taxon>
        <taxon>Marchantiophyta</taxon>
        <taxon>Marchantiopsida</taxon>
        <taxon>Marchantiidae</taxon>
        <taxon>Marchantiales</taxon>
        <taxon>Ricciaceae</taxon>
        <taxon>Riccia</taxon>
    </lineage>
</organism>
<evidence type="ECO:0000256" key="1">
    <source>
        <dbReference type="SAM" id="MobiDB-lite"/>
    </source>
</evidence>
<reference evidence="2 3" key="1">
    <citation type="submission" date="2024-09" db="EMBL/GenBank/DDBJ databases">
        <title>Chromosome-scale assembly of Riccia fluitans.</title>
        <authorList>
            <person name="Paukszto L."/>
            <person name="Sawicki J."/>
            <person name="Karawczyk K."/>
            <person name="Piernik-Szablinska J."/>
            <person name="Szczecinska M."/>
            <person name="Mazdziarz M."/>
        </authorList>
    </citation>
    <scope>NUCLEOTIDE SEQUENCE [LARGE SCALE GENOMIC DNA]</scope>
    <source>
        <strain evidence="2">Rf_01</strain>
        <tissue evidence="2">Aerial parts of the thallus</tissue>
    </source>
</reference>
<keyword evidence="3" id="KW-1185">Reference proteome</keyword>
<sequence>MVRAVPHGERRSWSRVQGGLGALTWVHSDGATGGFPLFAAVSTCTLADNLSQRVRGLATNVSASGHPQNKVRRERKRTRGGGGLSEPAIHRTWRLREIPSALAQQAVAVERISSRREWMPPPCKVDQVLCPQPPSDRS</sequence>
<feature type="region of interest" description="Disordered" evidence="1">
    <location>
        <begin position="58"/>
        <end position="89"/>
    </location>
</feature>
<feature type="region of interest" description="Disordered" evidence="1">
    <location>
        <begin position="119"/>
        <end position="138"/>
    </location>
</feature>
<protein>
    <submittedName>
        <fullName evidence="2">Uncharacterized protein</fullName>
    </submittedName>
</protein>
<dbReference type="AlphaFoldDB" id="A0ABD1ZE38"/>
<comment type="caution">
    <text evidence="2">The sequence shown here is derived from an EMBL/GenBank/DDBJ whole genome shotgun (WGS) entry which is preliminary data.</text>
</comment>
<dbReference type="EMBL" id="JBHFFA010000002">
    <property type="protein sequence ID" value="KAL2644627.1"/>
    <property type="molecule type" value="Genomic_DNA"/>
</dbReference>
<feature type="compositionally biased region" description="Basic residues" evidence="1">
    <location>
        <begin position="69"/>
        <end position="79"/>
    </location>
</feature>
<accession>A0ABD1ZE38</accession>
<name>A0ABD1ZE38_9MARC</name>
<dbReference type="Proteomes" id="UP001605036">
    <property type="component" value="Unassembled WGS sequence"/>
</dbReference>
<gene>
    <name evidence="2" type="ORF">R1flu_012214</name>
</gene>
<evidence type="ECO:0000313" key="3">
    <source>
        <dbReference type="Proteomes" id="UP001605036"/>
    </source>
</evidence>
<proteinExistence type="predicted"/>
<evidence type="ECO:0000313" key="2">
    <source>
        <dbReference type="EMBL" id="KAL2644627.1"/>
    </source>
</evidence>